<dbReference type="InterPro" id="IPR036365">
    <property type="entry name" value="PGBD-like_sf"/>
</dbReference>
<dbReference type="InterPro" id="IPR002477">
    <property type="entry name" value="Peptidoglycan-bd-like"/>
</dbReference>
<accession>A0AAE3N1J2</accession>
<feature type="transmembrane region" description="Helical" evidence="1">
    <location>
        <begin position="37"/>
        <end position="59"/>
    </location>
</feature>
<gene>
    <name evidence="3" type="ORF">NOF55_15330</name>
</gene>
<name>A0AAE3N1J2_9HYPH</name>
<evidence type="ECO:0000259" key="2">
    <source>
        <dbReference type="Pfam" id="PF01471"/>
    </source>
</evidence>
<dbReference type="Proteomes" id="UP001208771">
    <property type="component" value="Unassembled WGS sequence"/>
</dbReference>
<dbReference type="SUPFAM" id="SSF47090">
    <property type="entry name" value="PGBD-like"/>
    <property type="match status" value="2"/>
</dbReference>
<keyword evidence="1" id="KW-0812">Transmembrane</keyword>
<reference evidence="3" key="1">
    <citation type="submission" date="2022-07" db="EMBL/GenBank/DDBJ databases">
        <title>Ectorhizobium quercum gen.nov., sp. nov.</title>
        <authorList>
            <person name="Ma T."/>
            <person name="Li Y."/>
        </authorList>
    </citation>
    <scope>NUCLEOTIDE SEQUENCE</scope>
    <source>
        <strain evidence="3">BDR2-2</strain>
    </source>
</reference>
<feature type="domain" description="Peptidoglycan binding-like" evidence="2">
    <location>
        <begin position="248"/>
        <end position="299"/>
    </location>
</feature>
<evidence type="ECO:0000313" key="3">
    <source>
        <dbReference type="EMBL" id="MCX8998486.1"/>
    </source>
</evidence>
<keyword evidence="1" id="KW-1133">Transmembrane helix</keyword>
<comment type="caution">
    <text evidence="3">The sequence shown here is derived from an EMBL/GenBank/DDBJ whole genome shotgun (WGS) entry which is preliminary data.</text>
</comment>
<sequence>MKTPKRKAPERKPARKEPGPVFRAGAAMLRLAAARPALTGGICVFTIVFGMISANALWYQPGGHPSPLLRTRDAADRKLLFGFQRPDEPQDVTTFRIERTDAGESGSPTGTVRPAASDLVRGVQAELARLGLYDGAADGLAGPRTAAAILAFQKSAELAQTGEASGALLDALKAAGHAPASAAAPVSTPGQAVAPVAVPASRPTAVPARDEVDDPVAEAIRNAGQVAPPATIPATPAAMRPADSSLTAQIQRGLSKFAYSHITVDGVAGTETREAIRNFEKAYRLPETGEPNERVLKKLKEIGAL</sequence>
<protein>
    <submittedName>
        <fullName evidence="3">Peptidoglycan-binding protein</fullName>
    </submittedName>
</protein>
<feature type="domain" description="Peptidoglycan binding-like" evidence="2">
    <location>
        <begin position="118"/>
        <end position="172"/>
    </location>
</feature>
<dbReference type="Gene3D" id="1.10.101.10">
    <property type="entry name" value="PGBD-like superfamily/PGBD"/>
    <property type="match status" value="2"/>
</dbReference>
<keyword evidence="1" id="KW-0472">Membrane</keyword>
<organism evidence="3 4">
    <name type="scientific">Ectorhizobium quercum</name>
    <dbReference type="NCBI Taxonomy" id="2965071"/>
    <lineage>
        <taxon>Bacteria</taxon>
        <taxon>Pseudomonadati</taxon>
        <taxon>Pseudomonadota</taxon>
        <taxon>Alphaproteobacteria</taxon>
        <taxon>Hyphomicrobiales</taxon>
        <taxon>Rhizobiaceae</taxon>
        <taxon>Ectorhizobium</taxon>
    </lineage>
</organism>
<dbReference type="RefSeq" id="WP_306412275.1">
    <property type="nucleotide sequence ID" value="NZ_JANFPI010000005.1"/>
</dbReference>
<dbReference type="InterPro" id="IPR036366">
    <property type="entry name" value="PGBDSf"/>
</dbReference>
<dbReference type="Pfam" id="PF01471">
    <property type="entry name" value="PG_binding_1"/>
    <property type="match status" value="2"/>
</dbReference>
<evidence type="ECO:0000313" key="4">
    <source>
        <dbReference type="Proteomes" id="UP001208771"/>
    </source>
</evidence>
<proteinExistence type="predicted"/>
<dbReference type="AlphaFoldDB" id="A0AAE3N1J2"/>
<evidence type="ECO:0000256" key="1">
    <source>
        <dbReference type="SAM" id="Phobius"/>
    </source>
</evidence>
<keyword evidence="4" id="KW-1185">Reference proteome</keyword>
<dbReference type="EMBL" id="JANFPI010000005">
    <property type="protein sequence ID" value="MCX8998486.1"/>
    <property type="molecule type" value="Genomic_DNA"/>
</dbReference>